<dbReference type="Proteomes" id="UP000054166">
    <property type="component" value="Unassembled WGS sequence"/>
</dbReference>
<dbReference type="HOGENOM" id="CLU_047433_0_0_1"/>
<evidence type="ECO:0000313" key="2">
    <source>
        <dbReference type="Proteomes" id="UP000054166"/>
    </source>
</evidence>
<dbReference type="PANTHER" id="PTHR37171:SF1">
    <property type="entry name" value="SERINE_THREONINE-PROTEIN KINASE YRZF-RELATED"/>
    <property type="match status" value="1"/>
</dbReference>
<dbReference type="SUPFAM" id="SSF56112">
    <property type="entry name" value="Protein kinase-like (PK-like)"/>
    <property type="match status" value="1"/>
</dbReference>
<dbReference type="InterPro" id="IPR052396">
    <property type="entry name" value="Meiotic_Drive_Suppr_Kinase"/>
</dbReference>
<dbReference type="InParanoid" id="A0A0C3BV68"/>
<name>A0A0C3BV68_PILCF</name>
<evidence type="ECO:0008006" key="3">
    <source>
        <dbReference type="Google" id="ProtNLM"/>
    </source>
</evidence>
<reference evidence="2" key="2">
    <citation type="submission" date="2015-01" db="EMBL/GenBank/DDBJ databases">
        <title>Evolutionary Origins and Diversification of the Mycorrhizal Mutualists.</title>
        <authorList>
            <consortium name="DOE Joint Genome Institute"/>
            <consortium name="Mycorrhizal Genomics Consortium"/>
            <person name="Kohler A."/>
            <person name="Kuo A."/>
            <person name="Nagy L.G."/>
            <person name="Floudas D."/>
            <person name="Copeland A."/>
            <person name="Barry K.W."/>
            <person name="Cichocki N."/>
            <person name="Veneault-Fourrey C."/>
            <person name="LaButti K."/>
            <person name="Lindquist E.A."/>
            <person name="Lipzen A."/>
            <person name="Lundell T."/>
            <person name="Morin E."/>
            <person name="Murat C."/>
            <person name="Riley R."/>
            <person name="Ohm R."/>
            <person name="Sun H."/>
            <person name="Tunlid A."/>
            <person name="Henrissat B."/>
            <person name="Grigoriev I.V."/>
            <person name="Hibbett D.S."/>
            <person name="Martin F."/>
        </authorList>
    </citation>
    <scope>NUCLEOTIDE SEQUENCE [LARGE SCALE GENOMIC DNA]</scope>
    <source>
        <strain evidence="2">F 1598</strain>
    </source>
</reference>
<gene>
    <name evidence="1" type="ORF">PILCRDRAFT_1746</name>
</gene>
<protein>
    <recommendedName>
        <fullName evidence="3">Protein kinase domain-containing protein</fullName>
    </recommendedName>
</protein>
<dbReference type="OrthoDB" id="3182995at2759"/>
<reference evidence="1 2" key="1">
    <citation type="submission" date="2014-04" db="EMBL/GenBank/DDBJ databases">
        <authorList>
            <consortium name="DOE Joint Genome Institute"/>
            <person name="Kuo A."/>
            <person name="Tarkka M."/>
            <person name="Buscot F."/>
            <person name="Kohler A."/>
            <person name="Nagy L.G."/>
            <person name="Floudas D."/>
            <person name="Copeland A."/>
            <person name="Barry K.W."/>
            <person name="Cichocki N."/>
            <person name="Veneault-Fourrey C."/>
            <person name="LaButti K."/>
            <person name="Lindquist E.A."/>
            <person name="Lipzen A."/>
            <person name="Lundell T."/>
            <person name="Morin E."/>
            <person name="Murat C."/>
            <person name="Sun H."/>
            <person name="Tunlid A."/>
            <person name="Henrissat B."/>
            <person name="Grigoriev I.V."/>
            <person name="Hibbett D.S."/>
            <person name="Martin F."/>
            <person name="Nordberg H.P."/>
            <person name="Cantor M.N."/>
            <person name="Hua S.X."/>
        </authorList>
    </citation>
    <scope>NUCLEOTIDE SEQUENCE [LARGE SCALE GENOMIC DNA]</scope>
    <source>
        <strain evidence="1 2">F 1598</strain>
    </source>
</reference>
<dbReference type="InterPro" id="IPR011009">
    <property type="entry name" value="Kinase-like_dom_sf"/>
</dbReference>
<dbReference type="AlphaFoldDB" id="A0A0C3BV68"/>
<sequence>MKTNLPDFPFTNYAKAELNPFGTHSSAKSSARKYPRTDLKTFTHWASFPEDIHRAVQSATTRANLHSTPFTVEAPTKTTFVENEEKLRAHAVFALHNPVEEVLDKLGVKGMFTMPGGRNVAIVGDPDFSWIMNTQSHPKVIAEYKTCDTLSKQSLDALQQIYGYMTFNNNKFGILTNWQRALFLRRAETSDRKTLEYYLVELDGPISMLKAWVGMVLLAEDDWFYASPTISPPPPDRHFRNSAATWKERKKAAENVQEYHMLPINNKYQCLPLDFCLCRFDLSSVRCGEKGCVVTARLISSTILKNNLHVVCKVVDGLRYPDAANLLDNEARAYAALQNLQGKAIPTLYGFYEVWGILQLLALEPVGNAILEGEEINQSLRKKMKAALQHIHNAGYIHGDIARRNFCSTDSGNVFLVDLETCRLCGNPSELVDEMNEVDGL</sequence>
<organism evidence="1 2">
    <name type="scientific">Piloderma croceum (strain F 1598)</name>
    <dbReference type="NCBI Taxonomy" id="765440"/>
    <lineage>
        <taxon>Eukaryota</taxon>
        <taxon>Fungi</taxon>
        <taxon>Dikarya</taxon>
        <taxon>Basidiomycota</taxon>
        <taxon>Agaricomycotina</taxon>
        <taxon>Agaricomycetes</taxon>
        <taxon>Agaricomycetidae</taxon>
        <taxon>Atheliales</taxon>
        <taxon>Atheliaceae</taxon>
        <taxon>Piloderma</taxon>
    </lineage>
</organism>
<evidence type="ECO:0000313" key="1">
    <source>
        <dbReference type="EMBL" id="KIM90448.1"/>
    </source>
</evidence>
<dbReference type="PANTHER" id="PTHR37171">
    <property type="entry name" value="SERINE/THREONINE-PROTEIN KINASE YRZF-RELATED"/>
    <property type="match status" value="1"/>
</dbReference>
<accession>A0A0C3BV68</accession>
<keyword evidence="2" id="KW-1185">Reference proteome</keyword>
<dbReference type="EMBL" id="KN832973">
    <property type="protein sequence ID" value="KIM90448.1"/>
    <property type="molecule type" value="Genomic_DNA"/>
</dbReference>
<dbReference type="Gene3D" id="1.10.510.10">
    <property type="entry name" value="Transferase(Phosphotransferase) domain 1"/>
    <property type="match status" value="1"/>
</dbReference>
<proteinExistence type="predicted"/>